<dbReference type="STRING" id="1618350.UR67_C0002G0024"/>
<reference evidence="1 2" key="1">
    <citation type="journal article" date="2015" name="Nature">
        <title>rRNA introns, odd ribosomes, and small enigmatic genomes across a large radiation of phyla.</title>
        <authorList>
            <person name="Brown C.T."/>
            <person name="Hug L.A."/>
            <person name="Thomas B.C."/>
            <person name="Sharon I."/>
            <person name="Castelle C.J."/>
            <person name="Singh A."/>
            <person name="Wilkins M.J."/>
            <person name="Williams K.H."/>
            <person name="Banfield J.F."/>
        </authorList>
    </citation>
    <scope>NUCLEOTIDE SEQUENCE [LARGE SCALE GENOMIC DNA]</scope>
</reference>
<protein>
    <submittedName>
        <fullName evidence="1">Uncharacterized protein</fullName>
    </submittedName>
</protein>
<dbReference type="EMBL" id="LBQB01000002">
    <property type="protein sequence ID" value="KKP69904.1"/>
    <property type="molecule type" value="Genomic_DNA"/>
</dbReference>
<comment type="caution">
    <text evidence="1">The sequence shown here is derived from an EMBL/GenBank/DDBJ whole genome shotgun (WGS) entry which is preliminary data.</text>
</comment>
<evidence type="ECO:0000313" key="2">
    <source>
        <dbReference type="Proteomes" id="UP000034581"/>
    </source>
</evidence>
<gene>
    <name evidence="1" type="ORF">UR67_C0002G0024</name>
</gene>
<dbReference type="AlphaFoldDB" id="A0A0G0BK83"/>
<evidence type="ECO:0000313" key="1">
    <source>
        <dbReference type="EMBL" id="KKP69904.1"/>
    </source>
</evidence>
<sequence length="188" mass="21306">MRVILWVVGGGFYQHVCAEFDPVNNGFVLENYDSRQIVGGRKVNVINSHQILQGWANFSRGGTGEIEVTGVWIYPYLYPLEEDWKPFPLYWCLINYQSFMMTPQGLVIPADCNIEIQSARFPKISGTYRFLEDFNPFDGALAPQFRLNAAPQAGVILRRVVNTGTTCRGSANLNLPSSELIKKVFEEY</sequence>
<organism evidence="1 2">
    <name type="scientific">candidate division CPR3 bacterium GW2011_GWF2_35_18</name>
    <dbReference type="NCBI Taxonomy" id="1618350"/>
    <lineage>
        <taxon>Bacteria</taxon>
        <taxon>Bacteria division CPR3</taxon>
    </lineage>
</organism>
<dbReference type="Proteomes" id="UP000034581">
    <property type="component" value="Unassembled WGS sequence"/>
</dbReference>
<proteinExistence type="predicted"/>
<accession>A0A0G0BK83</accession>
<name>A0A0G0BK83_UNCC3</name>